<proteinExistence type="predicted"/>
<keyword evidence="4" id="KW-1185">Reference proteome</keyword>
<feature type="coiled-coil region" evidence="1">
    <location>
        <begin position="154"/>
        <end position="195"/>
    </location>
</feature>
<feature type="coiled-coil region" evidence="1">
    <location>
        <begin position="224"/>
        <end position="269"/>
    </location>
</feature>
<dbReference type="PANTHER" id="PTHR23159">
    <property type="entry name" value="CENTROSOMAL PROTEIN 2"/>
    <property type="match status" value="1"/>
</dbReference>
<name>A0ABR3TCV2_9PEZI</name>
<feature type="compositionally biased region" description="Basic and acidic residues" evidence="2">
    <location>
        <begin position="521"/>
        <end position="536"/>
    </location>
</feature>
<keyword evidence="1" id="KW-0175">Coiled coil</keyword>
<accession>A0ABR3TCV2</accession>
<comment type="caution">
    <text evidence="3">The sequence shown here is derived from an EMBL/GenBank/DDBJ whole genome shotgun (WGS) entry which is preliminary data.</text>
</comment>
<feature type="compositionally biased region" description="Polar residues" evidence="2">
    <location>
        <begin position="651"/>
        <end position="662"/>
    </location>
</feature>
<evidence type="ECO:0000313" key="3">
    <source>
        <dbReference type="EMBL" id="KAL1637400.1"/>
    </source>
</evidence>
<evidence type="ECO:0000256" key="1">
    <source>
        <dbReference type="SAM" id="Coils"/>
    </source>
</evidence>
<feature type="compositionally biased region" description="Polar residues" evidence="2">
    <location>
        <begin position="541"/>
        <end position="551"/>
    </location>
</feature>
<evidence type="ECO:0000256" key="2">
    <source>
        <dbReference type="SAM" id="MobiDB-lite"/>
    </source>
</evidence>
<dbReference type="EMBL" id="JAJVDC020000003">
    <property type="protein sequence ID" value="KAL1637400.1"/>
    <property type="molecule type" value="Genomic_DNA"/>
</dbReference>
<feature type="compositionally biased region" description="Acidic residues" evidence="2">
    <location>
        <begin position="663"/>
        <end position="673"/>
    </location>
</feature>
<reference evidence="3 4" key="1">
    <citation type="submission" date="2024-02" db="EMBL/GenBank/DDBJ databases">
        <title>De novo assembly and annotation of 12 fungi associated with fruit tree decline syndrome in Ontario, Canada.</title>
        <authorList>
            <person name="Sulman M."/>
            <person name="Ellouze W."/>
            <person name="Ilyukhin E."/>
        </authorList>
    </citation>
    <scope>NUCLEOTIDE SEQUENCE [LARGE SCALE GENOMIC DNA]</scope>
    <source>
        <strain evidence="3 4">M1-105</strain>
    </source>
</reference>
<gene>
    <name evidence="3" type="ORF">SLS56_000538</name>
</gene>
<feature type="coiled-coil region" evidence="1">
    <location>
        <begin position="369"/>
        <end position="460"/>
    </location>
</feature>
<sequence>MRFTVTLATGILKSQAKVADEDTVRYLKIISNVTTIMPFDARQGCLQRDAQFVQKLIEKLLTAGTHPVIQLQGLAYIALLHEGRPMPEKVVSAYWKALVAARKFPPNYPALAEAPDSYEWRKRLAKDLEVKDKNYLELIERTVSEVCRDLEARCEEVEEPLRLEQQKVHELQEEVRKLKKKNEDLTAHADDLENRDIDRLFFMEGLETEKLKTEQALKHGDEVNDDLSRKVETLQRMLQTANQTAEVTLASARQDYDRMDAELRAILAKEETRFEEQVATNDQLKAHITRMETDLNSKGESLAQEQKTSDELRESLSNALQLMEEQKTAKLQAQAEVSDLTEKEMALISQLDVARTTLTEAHKASSDLKAEYESTVASMRGEIESLRHKAEAELRQAEEEASKACRAIESHLQKAKEDNESLNREKEELFAELQERESHITKLQRKIERLSDARGAAEAKCKELETWRSQMMSFMSVPAGGMSSRTVKSRKRPDSTPGPSTPGRHNKRQNLAETGVNIDGGPKEDVDLTESEESKSPEGLSGSQRDCSASPTPKRAKIQRQQPFKPPTLKLTTSATTDNRRRSMRLSQSRRASTATRKPLGDISTERGNLSPMRKNVNFGGAPTSSAKSAKQIAQLDGSFDASEFFVGTPITPSGRYQQQADNSEDGDTTVDL</sequence>
<feature type="region of interest" description="Disordered" evidence="2">
    <location>
        <begin position="645"/>
        <end position="673"/>
    </location>
</feature>
<feature type="region of interest" description="Disordered" evidence="2">
    <location>
        <begin position="476"/>
        <end position="625"/>
    </location>
</feature>
<feature type="coiled-coil region" evidence="1">
    <location>
        <begin position="302"/>
        <end position="343"/>
    </location>
</feature>
<dbReference type="Proteomes" id="UP001521116">
    <property type="component" value="Unassembled WGS sequence"/>
</dbReference>
<evidence type="ECO:0000313" key="4">
    <source>
        <dbReference type="Proteomes" id="UP001521116"/>
    </source>
</evidence>
<organism evidence="3 4">
    <name type="scientific">Neofusicoccum ribis</name>
    <dbReference type="NCBI Taxonomy" id="45134"/>
    <lineage>
        <taxon>Eukaryota</taxon>
        <taxon>Fungi</taxon>
        <taxon>Dikarya</taxon>
        <taxon>Ascomycota</taxon>
        <taxon>Pezizomycotina</taxon>
        <taxon>Dothideomycetes</taxon>
        <taxon>Dothideomycetes incertae sedis</taxon>
        <taxon>Botryosphaeriales</taxon>
        <taxon>Botryosphaeriaceae</taxon>
        <taxon>Neofusicoccum</taxon>
    </lineage>
</organism>
<dbReference type="PANTHER" id="PTHR23159:SF60">
    <property type="entry name" value="SPINDLE ASSEMBLY ABNORMAL PROTEIN 4"/>
    <property type="match status" value="1"/>
</dbReference>
<protein>
    <submittedName>
        <fullName evidence="3">Uncharacterized protein</fullName>
    </submittedName>
</protein>